<dbReference type="Pfam" id="PF20582">
    <property type="entry name" value="UPF0758_N"/>
    <property type="match status" value="1"/>
</dbReference>
<dbReference type="HOGENOM" id="CLU_073529_0_2_0"/>
<keyword evidence="5" id="KW-0482">Metalloprotease</keyword>
<dbReference type="OrthoDB" id="9804482at2"/>
<evidence type="ECO:0000259" key="7">
    <source>
        <dbReference type="PROSITE" id="PS50249"/>
    </source>
</evidence>
<dbReference type="InterPro" id="IPR037518">
    <property type="entry name" value="MPN"/>
</dbReference>
<dbReference type="PROSITE" id="PS50249">
    <property type="entry name" value="MPN"/>
    <property type="match status" value="1"/>
</dbReference>
<dbReference type="NCBIfam" id="TIGR00608">
    <property type="entry name" value="radc"/>
    <property type="match status" value="1"/>
</dbReference>
<evidence type="ECO:0000256" key="5">
    <source>
        <dbReference type="ARBA" id="ARBA00023049"/>
    </source>
</evidence>
<name>C1DXC8_SULAA</name>
<dbReference type="InterPro" id="IPR001405">
    <property type="entry name" value="UPF0758"/>
</dbReference>
<dbReference type="GO" id="GO:0046872">
    <property type="term" value="F:metal ion binding"/>
    <property type="evidence" value="ECO:0007669"/>
    <property type="project" value="UniProtKB-KW"/>
</dbReference>
<proteinExistence type="inferred from homology"/>
<dbReference type="STRING" id="204536.SULAZ_0043"/>
<dbReference type="SUPFAM" id="SSF47781">
    <property type="entry name" value="RuvA domain 2-like"/>
    <property type="match status" value="1"/>
</dbReference>
<dbReference type="InterPro" id="IPR046778">
    <property type="entry name" value="UPF0758_N"/>
</dbReference>
<evidence type="ECO:0000313" key="9">
    <source>
        <dbReference type="Proteomes" id="UP000001369"/>
    </source>
</evidence>
<organism evidence="8 9">
    <name type="scientific">Sulfurihydrogenibium azorense (strain DSM 15241 / OCM 825 / Az-Fu1)</name>
    <dbReference type="NCBI Taxonomy" id="204536"/>
    <lineage>
        <taxon>Bacteria</taxon>
        <taxon>Pseudomonadati</taxon>
        <taxon>Aquificota</taxon>
        <taxon>Aquificia</taxon>
        <taxon>Aquificales</taxon>
        <taxon>Hydrogenothermaceae</taxon>
        <taxon>Sulfurihydrogenibium</taxon>
    </lineage>
</organism>
<keyword evidence="9" id="KW-1185">Reference proteome</keyword>
<feature type="domain" description="MPN" evidence="7">
    <location>
        <begin position="107"/>
        <end position="229"/>
    </location>
</feature>
<evidence type="ECO:0000256" key="3">
    <source>
        <dbReference type="ARBA" id="ARBA00022801"/>
    </source>
</evidence>
<dbReference type="InterPro" id="IPR025657">
    <property type="entry name" value="RadC_JAB"/>
</dbReference>
<comment type="similarity">
    <text evidence="6">Belongs to the UPF0758 family.</text>
</comment>
<dbReference type="NCBIfam" id="NF000642">
    <property type="entry name" value="PRK00024.1"/>
    <property type="match status" value="1"/>
</dbReference>
<dbReference type="PANTHER" id="PTHR30471:SF3">
    <property type="entry name" value="UPF0758 PROTEIN YEES-RELATED"/>
    <property type="match status" value="1"/>
</dbReference>
<dbReference type="GO" id="GO:0008237">
    <property type="term" value="F:metallopeptidase activity"/>
    <property type="evidence" value="ECO:0007669"/>
    <property type="project" value="UniProtKB-KW"/>
</dbReference>
<keyword evidence="2" id="KW-0479">Metal-binding</keyword>
<dbReference type="SUPFAM" id="SSF102712">
    <property type="entry name" value="JAB1/MPN domain"/>
    <property type="match status" value="1"/>
</dbReference>
<dbReference type="eggNOG" id="COG2003">
    <property type="taxonomic scope" value="Bacteria"/>
</dbReference>
<keyword evidence="4" id="KW-0862">Zinc</keyword>
<dbReference type="Gene3D" id="3.40.140.10">
    <property type="entry name" value="Cytidine Deaminase, domain 2"/>
    <property type="match status" value="1"/>
</dbReference>
<dbReference type="Pfam" id="PF04002">
    <property type="entry name" value="RadC"/>
    <property type="match status" value="1"/>
</dbReference>
<dbReference type="PANTHER" id="PTHR30471">
    <property type="entry name" value="DNA REPAIR PROTEIN RADC"/>
    <property type="match status" value="1"/>
</dbReference>
<gene>
    <name evidence="8" type="ordered locus">SULAZ_0043</name>
</gene>
<accession>C1DXC8</accession>
<dbReference type="AlphaFoldDB" id="C1DXC8"/>
<dbReference type="RefSeq" id="WP_012674231.1">
    <property type="nucleotide sequence ID" value="NC_012438.1"/>
</dbReference>
<dbReference type="Proteomes" id="UP000001369">
    <property type="component" value="Chromosome"/>
</dbReference>
<dbReference type="EMBL" id="CP001229">
    <property type="protein sequence ID" value="ACN98911.1"/>
    <property type="molecule type" value="Genomic_DNA"/>
</dbReference>
<dbReference type="KEGG" id="saf:SULAZ_0043"/>
<keyword evidence="1" id="KW-0645">Protease</keyword>
<dbReference type="InterPro" id="IPR010994">
    <property type="entry name" value="RuvA_2-like"/>
</dbReference>
<reference evidence="8 9" key="1">
    <citation type="journal article" date="2009" name="J. Bacteriol.">
        <title>Complete and draft genome sequences of six members of the Aquificales.</title>
        <authorList>
            <person name="Reysenbach A.L."/>
            <person name="Hamamura N."/>
            <person name="Podar M."/>
            <person name="Griffiths E."/>
            <person name="Ferreira S."/>
            <person name="Hochstein R."/>
            <person name="Heidelberg J."/>
            <person name="Johnson J."/>
            <person name="Mead D."/>
            <person name="Pohorille A."/>
            <person name="Sarmiento M."/>
            <person name="Schweighofer K."/>
            <person name="Seshadri R."/>
            <person name="Voytek M.A."/>
        </authorList>
    </citation>
    <scope>NUCLEOTIDE SEQUENCE [LARGE SCALE GENOMIC DNA]</scope>
    <source>
        <strain evidence="9">Az-Fu1 / DSM 15241 / OCM 825</strain>
    </source>
</reference>
<sequence>MKQDRAVYKKPIKDLPKDLLPREKALKYGLSSLSDEELLAISLGSGTKGINVIGLSQKILNGKSFKELKNISLEDLKKIKGIGTTKALQVLSIIEIAKRMEDPEEKVKITSVSDAYSLLKYLSKESQEYMVGIYLNSSNELIAKEVIAKGSLNVVRVLPRDILYYGLKHNCNGIIIAHNHPNGSSKPSEEDINFTKKLSQLALEMGFELLDHIIVGKNDYFSFAEKGLI</sequence>
<dbReference type="CDD" id="cd08071">
    <property type="entry name" value="MPN_DUF2466"/>
    <property type="match status" value="1"/>
</dbReference>
<protein>
    <submittedName>
        <fullName evidence="8">DNA repair protein RadC</fullName>
    </submittedName>
</protein>
<evidence type="ECO:0000256" key="6">
    <source>
        <dbReference type="RuleBase" id="RU003797"/>
    </source>
</evidence>
<evidence type="ECO:0000256" key="2">
    <source>
        <dbReference type="ARBA" id="ARBA00022723"/>
    </source>
</evidence>
<dbReference type="GO" id="GO:0006508">
    <property type="term" value="P:proteolysis"/>
    <property type="evidence" value="ECO:0007669"/>
    <property type="project" value="UniProtKB-KW"/>
</dbReference>
<evidence type="ECO:0000256" key="4">
    <source>
        <dbReference type="ARBA" id="ARBA00022833"/>
    </source>
</evidence>
<evidence type="ECO:0000256" key="1">
    <source>
        <dbReference type="ARBA" id="ARBA00022670"/>
    </source>
</evidence>
<keyword evidence="3" id="KW-0378">Hydrolase</keyword>
<evidence type="ECO:0000313" key="8">
    <source>
        <dbReference type="EMBL" id="ACN98911.1"/>
    </source>
</evidence>